<dbReference type="RefSeq" id="WP_183899267.1">
    <property type="nucleotide sequence ID" value="NZ_JACIDW010000002.1"/>
</dbReference>
<gene>
    <name evidence="2" type="ORF">GGQ67_001197</name>
</gene>
<dbReference type="InterPro" id="IPR007361">
    <property type="entry name" value="DUF427"/>
</dbReference>
<proteinExistence type="predicted"/>
<reference evidence="2 3" key="1">
    <citation type="submission" date="2020-08" db="EMBL/GenBank/DDBJ databases">
        <title>Genomic Encyclopedia of Type Strains, Phase IV (KMG-IV): sequencing the most valuable type-strain genomes for metagenomic binning, comparative biology and taxonomic classification.</title>
        <authorList>
            <person name="Goeker M."/>
        </authorList>
    </citation>
    <scope>NUCLEOTIDE SEQUENCE [LARGE SCALE GENOMIC DNA]</scope>
    <source>
        <strain evidence="2 3">DSM 26575</strain>
    </source>
</reference>
<protein>
    <submittedName>
        <fullName evidence="2">Uncharacterized protein (DUF427 family)</fullName>
    </submittedName>
</protein>
<name>A0A7W6CM18_9HYPH</name>
<dbReference type="PANTHER" id="PTHR34310:SF9">
    <property type="entry name" value="BLR5716 PROTEIN"/>
    <property type="match status" value="1"/>
</dbReference>
<dbReference type="Gene3D" id="2.170.150.40">
    <property type="entry name" value="Domain of unknown function (DUF427)"/>
    <property type="match status" value="1"/>
</dbReference>
<dbReference type="Proteomes" id="UP000582090">
    <property type="component" value="Unassembled WGS sequence"/>
</dbReference>
<evidence type="ECO:0000259" key="1">
    <source>
        <dbReference type="Pfam" id="PF04248"/>
    </source>
</evidence>
<accession>A0A7W6CM18</accession>
<evidence type="ECO:0000313" key="3">
    <source>
        <dbReference type="Proteomes" id="UP000582090"/>
    </source>
</evidence>
<dbReference type="InterPro" id="IPR038694">
    <property type="entry name" value="DUF427_sf"/>
</dbReference>
<organism evidence="2 3">
    <name type="scientific">Rhizobium metallidurans</name>
    <dbReference type="NCBI Taxonomy" id="1265931"/>
    <lineage>
        <taxon>Bacteria</taxon>
        <taxon>Pseudomonadati</taxon>
        <taxon>Pseudomonadota</taxon>
        <taxon>Alphaproteobacteria</taxon>
        <taxon>Hyphomicrobiales</taxon>
        <taxon>Rhizobiaceae</taxon>
        <taxon>Rhizobium/Agrobacterium group</taxon>
        <taxon>Rhizobium</taxon>
    </lineage>
</organism>
<comment type="caution">
    <text evidence="2">The sequence shown here is derived from an EMBL/GenBank/DDBJ whole genome shotgun (WGS) entry which is preliminary data.</text>
</comment>
<sequence length="126" mass="13922">MSAQPMKIPGPDHPITITPNPKRVVVTWNGRVVADSRKALTLKEARYPAVSYIPLGDVDVALLARSAHKSHCPYKGEASYYTIVSDGERSENAIWSYEDPSDAVGEIKGYVAFYPDRVDSIEELTI</sequence>
<dbReference type="AlphaFoldDB" id="A0A7W6CM18"/>
<dbReference type="PANTHER" id="PTHR34310">
    <property type="entry name" value="DUF427 DOMAIN PROTEIN (AFU_ORTHOLOGUE AFUA_3G02220)"/>
    <property type="match status" value="1"/>
</dbReference>
<dbReference type="EMBL" id="JACIDW010000002">
    <property type="protein sequence ID" value="MBB3963572.1"/>
    <property type="molecule type" value="Genomic_DNA"/>
</dbReference>
<dbReference type="Pfam" id="PF04248">
    <property type="entry name" value="NTP_transf_9"/>
    <property type="match status" value="1"/>
</dbReference>
<feature type="domain" description="DUF427" evidence="1">
    <location>
        <begin position="24"/>
        <end position="116"/>
    </location>
</feature>
<keyword evidence="3" id="KW-1185">Reference proteome</keyword>
<evidence type="ECO:0000313" key="2">
    <source>
        <dbReference type="EMBL" id="MBB3963572.1"/>
    </source>
</evidence>